<dbReference type="InterPro" id="IPR022634">
    <property type="entry name" value="DNA_polIII_beta_N"/>
</dbReference>
<dbReference type="PANTHER" id="PTHR30478:SF0">
    <property type="entry name" value="BETA SLIDING CLAMP"/>
    <property type="match status" value="1"/>
</dbReference>
<dbReference type="Gene3D" id="3.10.150.10">
    <property type="entry name" value="DNA Polymerase III, subunit A, domain 2"/>
    <property type="match status" value="1"/>
</dbReference>
<dbReference type="GO" id="GO:0008408">
    <property type="term" value="F:3'-5' exonuclease activity"/>
    <property type="evidence" value="ECO:0007669"/>
    <property type="project" value="InterPro"/>
</dbReference>
<dbReference type="NCBIfam" id="TIGR00663">
    <property type="entry name" value="dnan"/>
    <property type="match status" value="1"/>
</dbReference>
<evidence type="ECO:0000256" key="7">
    <source>
        <dbReference type="ARBA" id="ARBA00022705"/>
    </source>
</evidence>
<dbReference type="GO" id="GO:0003887">
    <property type="term" value="F:DNA-directed DNA polymerase activity"/>
    <property type="evidence" value="ECO:0007669"/>
    <property type="project" value="UniProtKB-UniRule"/>
</dbReference>
<evidence type="ECO:0000256" key="6">
    <source>
        <dbReference type="ARBA" id="ARBA00022695"/>
    </source>
</evidence>
<comment type="subcellular location">
    <subcellularLocation>
        <location evidence="1 10">Cytoplasm</location>
    </subcellularLocation>
</comment>
<evidence type="ECO:0000256" key="3">
    <source>
        <dbReference type="ARBA" id="ARBA00021035"/>
    </source>
</evidence>
<dbReference type="InterPro" id="IPR001001">
    <property type="entry name" value="DNA_polIII_beta"/>
</dbReference>
<feature type="domain" description="DNA polymerase III beta sliding clamp central" evidence="12">
    <location>
        <begin position="135"/>
        <end position="250"/>
    </location>
</feature>
<evidence type="ECO:0000256" key="4">
    <source>
        <dbReference type="ARBA" id="ARBA00022490"/>
    </source>
</evidence>
<dbReference type="InterPro" id="IPR046938">
    <property type="entry name" value="DNA_clamp_sf"/>
</dbReference>
<dbReference type="GO" id="GO:0006271">
    <property type="term" value="P:DNA strand elongation involved in DNA replication"/>
    <property type="evidence" value="ECO:0007669"/>
    <property type="project" value="TreeGrafter"/>
</dbReference>
<dbReference type="Gene3D" id="3.70.10.10">
    <property type="match status" value="1"/>
</dbReference>
<gene>
    <name evidence="14" type="ORF">GGR04_000731</name>
</gene>
<dbReference type="GO" id="GO:0005737">
    <property type="term" value="C:cytoplasm"/>
    <property type="evidence" value="ECO:0007669"/>
    <property type="project" value="UniProtKB-SubCell"/>
</dbReference>
<evidence type="ECO:0000259" key="12">
    <source>
        <dbReference type="Pfam" id="PF02767"/>
    </source>
</evidence>
<dbReference type="SMART" id="SM00480">
    <property type="entry name" value="POL3Bc"/>
    <property type="match status" value="1"/>
</dbReference>
<evidence type="ECO:0000256" key="1">
    <source>
        <dbReference type="ARBA" id="ARBA00004496"/>
    </source>
</evidence>
<sequence>MAVDFTVPHDTFRKLVSRTLKVVERRNTIPILANVLVAVEDDGRLSVEGTDLDLSIRATAPAHTATVRKAGATTVPAALLSSILAKVKGEVRFHSDERHAALTCGRAEFRLNELPVADFPEFASEEMPHGFTLGPAHLKRIVADVAFAISTEETRYYLNGILLERGPEGELVAVATDGHRLSKLVQRLAEPVAEMPRIIVPRKTVGLFGDIAEACDGDEAVEVRFSEGRLEFEAPGLRLRSKLIDGTFPDYNRVIPSGNEHLARFEPTALAAAVDRVATVSSERGRAVKFAFDDGVLRLTVLSPDAGSGEDEIAVENGPAEMEIGFNAKYVLDALATFAVPVLQLALHDPGSPALFQIPDDPSRLVVLMPMRV</sequence>
<evidence type="ECO:0000256" key="5">
    <source>
        <dbReference type="ARBA" id="ARBA00022679"/>
    </source>
</evidence>
<name>A0A7W6E8W6_9HYPH</name>
<dbReference type="Pfam" id="PF02768">
    <property type="entry name" value="DNA_pol3_beta_3"/>
    <property type="match status" value="1"/>
</dbReference>
<evidence type="ECO:0000313" key="15">
    <source>
        <dbReference type="Proteomes" id="UP000542776"/>
    </source>
</evidence>
<evidence type="ECO:0000256" key="8">
    <source>
        <dbReference type="ARBA" id="ARBA00022932"/>
    </source>
</evidence>
<dbReference type="AlphaFoldDB" id="A0A7W6E8W6"/>
<evidence type="ECO:0000259" key="11">
    <source>
        <dbReference type="Pfam" id="PF00712"/>
    </source>
</evidence>
<keyword evidence="5 10" id="KW-0808">Transferase</keyword>
<evidence type="ECO:0000256" key="9">
    <source>
        <dbReference type="ARBA" id="ARBA00023125"/>
    </source>
</evidence>
<reference evidence="14 15" key="1">
    <citation type="submission" date="2020-08" db="EMBL/GenBank/DDBJ databases">
        <title>Genomic Encyclopedia of Type Strains, Phase IV (KMG-IV): sequencing the most valuable type-strain genomes for metagenomic binning, comparative biology and taxonomic classification.</title>
        <authorList>
            <person name="Goeker M."/>
        </authorList>
    </citation>
    <scope>NUCLEOTIDE SEQUENCE [LARGE SCALE GENOMIC DNA]</scope>
    <source>
        <strain evidence="14 15">DSM 102238</strain>
    </source>
</reference>
<proteinExistence type="inferred from homology"/>
<accession>A0A7W6E8W6</accession>
<feature type="domain" description="DNA polymerase III beta sliding clamp C-terminal" evidence="13">
    <location>
        <begin position="253"/>
        <end position="372"/>
    </location>
</feature>
<keyword evidence="9" id="KW-0238">DNA-binding</keyword>
<dbReference type="CDD" id="cd00140">
    <property type="entry name" value="beta_clamp"/>
    <property type="match status" value="1"/>
</dbReference>
<evidence type="ECO:0000259" key="13">
    <source>
        <dbReference type="Pfam" id="PF02768"/>
    </source>
</evidence>
<dbReference type="GO" id="GO:0009360">
    <property type="term" value="C:DNA polymerase III complex"/>
    <property type="evidence" value="ECO:0007669"/>
    <property type="project" value="InterPro"/>
</dbReference>
<dbReference type="PIRSF" id="PIRSF000804">
    <property type="entry name" value="DNA_pol_III_b"/>
    <property type="match status" value="1"/>
</dbReference>
<dbReference type="RefSeq" id="WP_183197934.1">
    <property type="nucleotide sequence ID" value="NZ_JACIEK010000001.1"/>
</dbReference>
<comment type="caution">
    <text evidence="14">The sequence shown here is derived from an EMBL/GenBank/DDBJ whole genome shotgun (WGS) entry which is preliminary data.</text>
</comment>
<evidence type="ECO:0000256" key="2">
    <source>
        <dbReference type="ARBA" id="ARBA00010752"/>
    </source>
</evidence>
<keyword evidence="15" id="KW-1185">Reference proteome</keyword>
<dbReference type="EMBL" id="JACIEK010000001">
    <property type="protein sequence ID" value="MBB3996910.1"/>
    <property type="molecule type" value="Genomic_DNA"/>
</dbReference>
<dbReference type="PANTHER" id="PTHR30478">
    <property type="entry name" value="DNA POLYMERASE III SUBUNIT BETA"/>
    <property type="match status" value="1"/>
</dbReference>
<keyword evidence="8 10" id="KW-0239">DNA-directed DNA polymerase</keyword>
<dbReference type="InterPro" id="IPR022635">
    <property type="entry name" value="DNA_polIII_beta_C"/>
</dbReference>
<keyword evidence="6 10" id="KW-0548">Nucleotidyltransferase</keyword>
<dbReference type="Proteomes" id="UP000542776">
    <property type="component" value="Unassembled WGS sequence"/>
</dbReference>
<feature type="domain" description="DNA polymerase III beta sliding clamp N-terminal" evidence="11">
    <location>
        <begin position="4"/>
        <end position="121"/>
    </location>
</feature>
<dbReference type="InterPro" id="IPR022637">
    <property type="entry name" value="DNA_polIII_beta_cen"/>
</dbReference>
<dbReference type="Pfam" id="PF00712">
    <property type="entry name" value="DNA_pol3_beta"/>
    <property type="match status" value="1"/>
</dbReference>
<comment type="function">
    <text evidence="10">Confers DNA tethering and processivity to DNA polymerases and other proteins. Acts as a clamp, forming a ring around DNA (a reaction catalyzed by the clamp-loading complex) which diffuses in an ATP-independent manner freely and bidirectionally along dsDNA. Initially characterized for its ability to contact the catalytic subunit of DNA polymerase III (Pol III), a complex, multichain enzyme responsible for most of the replicative synthesis in bacteria; Pol III exhibits 3'-5' exonuclease proofreading activity. The beta chain is required for initiation of replication as well as for processivity of DNA replication.</text>
</comment>
<dbReference type="SUPFAM" id="SSF55979">
    <property type="entry name" value="DNA clamp"/>
    <property type="match status" value="3"/>
</dbReference>
<comment type="subunit">
    <text evidence="10">Forms a ring-shaped head-to-tail homodimer around DNA.</text>
</comment>
<evidence type="ECO:0000256" key="10">
    <source>
        <dbReference type="PIRNR" id="PIRNR000804"/>
    </source>
</evidence>
<dbReference type="GO" id="GO:0003677">
    <property type="term" value="F:DNA binding"/>
    <property type="evidence" value="ECO:0007669"/>
    <property type="project" value="UniProtKB-UniRule"/>
</dbReference>
<organism evidence="14 15">
    <name type="scientific">Aureimonas pseudogalii</name>
    <dbReference type="NCBI Taxonomy" id="1744844"/>
    <lineage>
        <taxon>Bacteria</taxon>
        <taxon>Pseudomonadati</taxon>
        <taxon>Pseudomonadota</taxon>
        <taxon>Alphaproteobacteria</taxon>
        <taxon>Hyphomicrobiales</taxon>
        <taxon>Aurantimonadaceae</taxon>
        <taxon>Aureimonas</taxon>
    </lineage>
</organism>
<dbReference type="Pfam" id="PF02767">
    <property type="entry name" value="DNA_pol3_beta_2"/>
    <property type="match status" value="1"/>
</dbReference>
<keyword evidence="4 10" id="KW-0963">Cytoplasm</keyword>
<protein>
    <recommendedName>
        <fullName evidence="3 10">Beta sliding clamp</fullName>
    </recommendedName>
</protein>
<comment type="similarity">
    <text evidence="2 10">Belongs to the beta sliding clamp family.</text>
</comment>
<evidence type="ECO:0000313" key="14">
    <source>
        <dbReference type="EMBL" id="MBB3996910.1"/>
    </source>
</evidence>
<keyword evidence="7 10" id="KW-0235">DNA replication</keyword>